<dbReference type="SUPFAM" id="SSF51261">
    <property type="entry name" value="Duplicated hybrid motif"/>
    <property type="match status" value="1"/>
</dbReference>
<evidence type="ECO:0000256" key="2">
    <source>
        <dbReference type="SAM" id="Phobius"/>
    </source>
</evidence>
<feature type="transmembrane region" description="Helical" evidence="2">
    <location>
        <begin position="105"/>
        <end position="126"/>
    </location>
</feature>
<proteinExistence type="predicted"/>
<feature type="transmembrane region" description="Helical" evidence="2">
    <location>
        <begin position="132"/>
        <end position="153"/>
    </location>
</feature>
<keyword evidence="2" id="KW-0472">Membrane</keyword>
<dbReference type="PATRIC" id="fig|1618585.3.peg.177"/>
<dbReference type="PANTHER" id="PTHR21666:SF270">
    <property type="entry name" value="MUREIN HYDROLASE ACTIVATOR ENVC"/>
    <property type="match status" value="1"/>
</dbReference>
<keyword evidence="2" id="KW-0812">Transmembrane</keyword>
<keyword evidence="2" id="KW-1133">Transmembrane helix</keyword>
<accession>A0A0G1F1J3</accession>
<evidence type="ECO:0000259" key="3">
    <source>
        <dbReference type="Pfam" id="PF01551"/>
    </source>
</evidence>
<name>A0A0G1F1J3_9BACT</name>
<dbReference type="Gene3D" id="2.70.70.10">
    <property type="entry name" value="Glucose Permease (Domain IIA)"/>
    <property type="match status" value="1"/>
</dbReference>
<protein>
    <submittedName>
        <fullName evidence="4">Peptidase M23 family protein</fullName>
    </submittedName>
</protein>
<gene>
    <name evidence="4" type="ORF">UV56_C0012G0008</name>
</gene>
<dbReference type="AlphaFoldDB" id="A0A0G1F1J3"/>
<dbReference type="EMBL" id="LCEY01000012">
    <property type="protein sequence ID" value="KKS80688.1"/>
    <property type="molecule type" value="Genomic_DNA"/>
</dbReference>
<dbReference type="InterPro" id="IPR016047">
    <property type="entry name" value="M23ase_b-sheet_dom"/>
</dbReference>
<organism evidence="4 5">
    <name type="scientific">Candidatus Woesebacteria bacterium GW2011_GWC1_43_10b</name>
    <dbReference type="NCBI Taxonomy" id="1618585"/>
    <lineage>
        <taxon>Bacteria</taxon>
        <taxon>Candidatus Woeseibacteriota</taxon>
    </lineage>
</organism>
<feature type="region of interest" description="Disordered" evidence="1">
    <location>
        <begin position="311"/>
        <end position="333"/>
    </location>
</feature>
<dbReference type="PANTHER" id="PTHR21666">
    <property type="entry name" value="PEPTIDASE-RELATED"/>
    <property type="match status" value="1"/>
</dbReference>
<evidence type="ECO:0000313" key="4">
    <source>
        <dbReference type="EMBL" id="KKS80688.1"/>
    </source>
</evidence>
<reference evidence="4 5" key="1">
    <citation type="journal article" date="2015" name="Nature">
        <title>rRNA introns, odd ribosomes, and small enigmatic genomes across a large radiation of phyla.</title>
        <authorList>
            <person name="Brown C.T."/>
            <person name="Hug L.A."/>
            <person name="Thomas B.C."/>
            <person name="Sharon I."/>
            <person name="Castelle C.J."/>
            <person name="Singh A."/>
            <person name="Wilkins M.J."/>
            <person name="Williams K.H."/>
            <person name="Banfield J.F."/>
        </authorList>
    </citation>
    <scope>NUCLEOTIDE SEQUENCE [LARGE SCALE GENOMIC DNA]</scope>
</reference>
<dbReference type="Pfam" id="PF01551">
    <property type="entry name" value="Peptidase_M23"/>
    <property type="match status" value="1"/>
</dbReference>
<sequence>PAETREAVNVVGDYYQLNQSSQKGNLQPSQFQAVNMGIDNVLTKSPSPFGNLASLAAQKAVGEVVKRSALKGVLTAAGAATGGVGLIVAQFAPQAISWLKRNGKYVVASVGALIGFGLAGIGGALAGGGLGFVAGGGIAGGTAGISAAAGSLAAGTQSAIYGIAGATVGALALPLGAVVIGTPILIAIILFIINSGAYVVPPADYSFYREGIGGEYPKCWPVYGAISQGPECETGNGSHCRYDSNAIDIAGARGTPIYATHDGRVSTVSTRPWGGGYGNYVIITSEHGFATLYGHMLAIHVTPGQEVKAGGLIGTTDGADSDSNPGNSTGPHLHYELRNSVYSVNQIVPPYQRFAATSGCFARDAGGQEEPPSQSEE</sequence>
<dbReference type="InterPro" id="IPR011055">
    <property type="entry name" value="Dup_hybrid_motif"/>
</dbReference>
<evidence type="ECO:0000313" key="5">
    <source>
        <dbReference type="Proteomes" id="UP000034611"/>
    </source>
</evidence>
<feature type="domain" description="M23ase beta-sheet core" evidence="3">
    <location>
        <begin position="244"/>
        <end position="344"/>
    </location>
</feature>
<feature type="compositionally biased region" description="Polar residues" evidence="1">
    <location>
        <begin position="321"/>
        <end position="330"/>
    </location>
</feature>
<dbReference type="GO" id="GO:0004222">
    <property type="term" value="F:metalloendopeptidase activity"/>
    <property type="evidence" value="ECO:0007669"/>
    <property type="project" value="TreeGrafter"/>
</dbReference>
<feature type="non-terminal residue" evidence="4">
    <location>
        <position position="1"/>
    </location>
</feature>
<dbReference type="CDD" id="cd12797">
    <property type="entry name" value="M23_peptidase"/>
    <property type="match status" value="1"/>
</dbReference>
<comment type="caution">
    <text evidence="4">The sequence shown here is derived from an EMBL/GenBank/DDBJ whole genome shotgun (WGS) entry which is preliminary data.</text>
</comment>
<dbReference type="InterPro" id="IPR050570">
    <property type="entry name" value="Cell_wall_metabolism_enzyme"/>
</dbReference>
<evidence type="ECO:0000256" key="1">
    <source>
        <dbReference type="SAM" id="MobiDB-lite"/>
    </source>
</evidence>
<feature type="transmembrane region" description="Helical" evidence="2">
    <location>
        <begin position="160"/>
        <end position="193"/>
    </location>
</feature>
<dbReference type="Proteomes" id="UP000034611">
    <property type="component" value="Unassembled WGS sequence"/>
</dbReference>